<accession>A0A916ZHJ8</accession>
<evidence type="ECO:0000256" key="1">
    <source>
        <dbReference type="SAM" id="Phobius"/>
    </source>
</evidence>
<reference evidence="2" key="1">
    <citation type="journal article" date="2014" name="Int. J. Syst. Evol. Microbiol.">
        <title>Complete genome sequence of Corynebacterium casei LMG S-19264T (=DSM 44701T), isolated from a smear-ripened cheese.</title>
        <authorList>
            <consortium name="US DOE Joint Genome Institute (JGI-PGF)"/>
            <person name="Walter F."/>
            <person name="Albersmeier A."/>
            <person name="Kalinowski J."/>
            <person name="Ruckert C."/>
        </authorList>
    </citation>
    <scope>NUCLEOTIDE SEQUENCE</scope>
    <source>
        <strain evidence="2">CGMCC 1.15178</strain>
    </source>
</reference>
<name>A0A916ZHJ8_9BACL</name>
<protein>
    <recommendedName>
        <fullName evidence="4">2TM domain-containing protein</fullName>
    </recommendedName>
</protein>
<keyword evidence="1" id="KW-0812">Transmembrane</keyword>
<dbReference type="EMBL" id="BMHP01000008">
    <property type="protein sequence ID" value="GGD96358.1"/>
    <property type="molecule type" value="Genomic_DNA"/>
</dbReference>
<evidence type="ECO:0000313" key="2">
    <source>
        <dbReference type="EMBL" id="GGD96358.1"/>
    </source>
</evidence>
<keyword evidence="1" id="KW-0472">Membrane</keyword>
<dbReference type="RefSeq" id="WP_188998918.1">
    <property type="nucleotide sequence ID" value="NZ_BMHP01000008.1"/>
</dbReference>
<proteinExistence type="predicted"/>
<keyword evidence="1" id="KW-1133">Transmembrane helix</keyword>
<gene>
    <name evidence="2" type="ORF">GCM10010911_63830</name>
</gene>
<dbReference type="AlphaFoldDB" id="A0A916ZHJ8"/>
<reference evidence="2" key="2">
    <citation type="submission" date="2020-09" db="EMBL/GenBank/DDBJ databases">
        <authorList>
            <person name="Sun Q."/>
            <person name="Zhou Y."/>
        </authorList>
    </citation>
    <scope>NUCLEOTIDE SEQUENCE</scope>
    <source>
        <strain evidence="2">CGMCC 1.15178</strain>
    </source>
</reference>
<feature type="transmembrane region" description="Helical" evidence="1">
    <location>
        <begin position="12"/>
        <end position="31"/>
    </location>
</feature>
<feature type="transmembrane region" description="Helical" evidence="1">
    <location>
        <begin position="63"/>
        <end position="83"/>
    </location>
</feature>
<organism evidence="2 3">
    <name type="scientific">Paenibacillus nasutitermitis</name>
    <dbReference type="NCBI Taxonomy" id="1652958"/>
    <lineage>
        <taxon>Bacteria</taxon>
        <taxon>Bacillati</taxon>
        <taxon>Bacillota</taxon>
        <taxon>Bacilli</taxon>
        <taxon>Bacillales</taxon>
        <taxon>Paenibacillaceae</taxon>
        <taxon>Paenibacillus</taxon>
    </lineage>
</organism>
<sequence>MSISEEMGNRKDFYSHLFVFIAVHVLIFIMLRVDDDSLPGFLSRMLQSITEGRIWFYHEPSGVFIGFVWLVILLVQGIYVFFIKNKKAD</sequence>
<comment type="caution">
    <text evidence="2">The sequence shown here is derived from an EMBL/GenBank/DDBJ whole genome shotgun (WGS) entry which is preliminary data.</text>
</comment>
<evidence type="ECO:0008006" key="4">
    <source>
        <dbReference type="Google" id="ProtNLM"/>
    </source>
</evidence>
<dbReference type="Proteomes" id="UP000612456">
    <property type="component" value="Unassembled WGS sequence"/>
</dbReference>
<evidence type="ECO:0000313" key="3">
    <source>
        <dbReference type="Proteomes" id="UP000612456"/>
    </source>
</evidence>
<keyword evidence="3" id="KW-1185">Reference proteome</keyword>